<feature type="transmembrane region" description="Helical" evidence="1">
    <location>
        <begin position="87"/>
        <end position="106"/>
    </location>
</feature>
<protein>
    <submittedName>
        <fullName evidence="2">Uncharacterized protein</fullName>
    </submittedName>
</protein>
<gene>
    <name evidence="2" type="ORF">JD79_00181</name>
</gene>
<feature type="transmembrane region" description="Helical" evidence="1">
    <location>
        <begin position="61"/>
        <end position="81"/>
    </location>
</feature>
<keyword evidence="3" id="KW-1185">Reference proteome</keyword>
<dbReference type="RefSeq" id="WP_110004013.1">
    <property type="nucleotide sequence ID" value="NZ_QGTX01000001.1"/>
</dbReference>
<name>A0A317QE85_9ACTN</name>
<accession>A0A317QE85</accession>
<keyword evidence="1" id="KW-0812">Transmembrane</keyword>
<comment type="caution">
    <text evidence="2">The sequence shown here is derived from an EMBL/GenBank/DDBJ whole genome shotgun (WGS) entry which is preliminary data.</text>
</comment>
<sequence length="116" mass="11296">MTSSLTRARTRLSSAVLVAVGLAAGFGVAQGTGIRALGGAVFAAAGVGAATLWVQRRGWAVALGLGGLYVGAFVLAHVLALGVGLPAWLAVGLVTLAAAGVTYAVADRPVPGGSTR</sequence>
<proteinExistence type="predicted"/>
<reference evidence="3" key="1">
    <citation type="submission" date="2018-05" db="EMBL/GenBank/DDBJ databases">
        <authorList>
            <person name="Klenk H.-P."/>
            <person name="Huntemann M."/>
            <person name="Clum A."/>
            <person name="Pillay M."/>
            <person name="Palaniappan K."/>
            <person name="Varghese N."/>
            <person name="Mikhailova N."/>
            <person name="Stamatis D."/>
            <person name="Reddy T."/>
            <person name="Daum C."/>
            <person name="Shapiro N."/>
            <person name="Ivanova N."/>
            <person name="Kyrpides N."/>
            <person name="Woyke T."/>
        </authorList>
    </citation>
    <scope>NUCLEOTIDE SEQUENCE [LARGE SCALE GENOMIC DNA]</scope>
    <source>
        <strain evidence="3">DSM 45417</strain>
    </source>
</reference>
<organism evidence="2 3">
    <name type="scientific">Geodermatophilus normandii</name>
    <dbReference type="NCBI Taxonomy" id="1137989"/>
    <lineage>
        <taxon>Bacteria</taxon>
        <taxon>Bacillati</taxon>
        <taxon>Actinomycetota</taxon>
        <taxon>Actinomycetes</taxon>
        <taxon>Geodermatophilales</taxon>
        <taxon>Geodermatophilaceae</taxon>
        <taxon>Geodermatophilus</taxon>
    </lineage>
</organism>
<dbReference type="AlphaFoldDB" id="A0A317QE85"/>
<keyword evidence="1" id="KW-1133">Transmembrane helix</keyword>
<keyword evidence="1" id="KW-0472">Membrane</keyword>
<dbReference type="EMBL" id="QGTX01000001">
    <property type="protein sequence ID" value="PWW21054.1"/>
    <property type="molecule type" value="Genomic_DNA"/>
</dbReference>
<feature type="transmembrane region" description="Helical" evidence="1">
    <location>
        <begin position="12"/>
        <end position="30"/>
    </location>
</feature>
<evidence type="ECO:0000313" key="2">
    <source>
        <dbReference type="EMBL" id="PWW21054.1"/>
    </source>
</evidence>
<evidence type="ECO:0000313" key="3">
    <source>
        <dbReference type="Proteomes" id="UP000246661"/>
    </source>
</evidence>
<feature type="transmembrane region" description="Helical" evidence="1">
    <location>
        <begin position="36"/>
        <end position="54"/>
    </location>
</feature>
<dbReference type="Proteomes" id="UP000246661">
    <property type="component" value="Unassembled WGS sequence"/>
</dbReference>
<evidence type="ECO:0000256" key="1">
    <source>
        <dbReference type="SAM" id="Phobius"/>
    </source>
</evidence>